<accession>A0A7J7IS36</accession>
<dbReference type="OrthoDB" id="10257at2763"/>
<protein>
    <submittedName>
        <fullName evidence="1">Uncharacterized protein</fullName>
    </submittedName>
</protein>
<dbReference type="EMBL" id="VWRR01000001">
    <property type="protein sequence ID" value="KAF6005171.1"/>
    <property type="molecule type" value="Genomic_DNA"/>
</dbReference>
<evidence type="ECO:0000313" key="1">
    <source>
        <dbReference type="EMBL" id="KAF6005171.1"/>
    </source>
</evidence>
<dbReference type="Proteomes" id="UP000530660">
    <property type="component" value="Unassembled WGS sequence"/>
</dbReference>
<keyword evidence="2" id="KW-1185">Reference proteome</keyword>
<gene>
    <name evidence="1" type="ORF">F1559_001843</name>
</gene>
<reference evidence="1 2" key="1">
    <citation type="journal article" date="2020" name="J. Phycol.">
        <title>Comparative genome analysis reveals Cyanidiococcus gen. nov., a new extremophilic red algal genus sister to Cyanidioschyzon (Cyanidioschyzonaceae, Rhodophyta).</title>
        <authorList>
            <person name="Liu S.-L."/>
            <person name="Chiang Y.-R."/>
            <person name="Yoon H.S."/>
            <person name="Fu H.-Y."/>
        </authorList>
    </citation>
    <scope>NUCLEOTIDE SEQUENCE [LARGE SCALE GENOMIC DNA]</scope>
    <source>
        <strain evidence="1 2">THAL066</strain>
    </source>
</reference>
<comment type="caution">
    <text evidence="1">The sequence shown here is derived from an EMBL/GenBank/DDBJ whole genome shotgun (WGS) entry which is preliminary data.</text>
</comment>
<name>A0A7J7IS36_9RHOD</name>
<evidence type="ECO:0000313" key="2">
    <source>
        <dbReference type="Proteomes" id="UP000530660"/>
    </source>
</evidence>
<proteinExistence type="predicted"/>
<dbReference type="AlphaFoldDB" id="A0A7J7IS36"/>
<organism evidence="1 2">
    <name type="scientific">Cyanidiococcus yangmingshanensis</name>
    <dbReference type="NCBI Taxonomy" id="2690220"/>
    <lineage>
        <taxon>Eukaryota</taxon>
        <taxon>Rhodophyta</taxon>
        <taxon>Bangiophyceae</taxon>
        <taxon>Cyanidiales</taxon>
        <taxon>Cyanidiaceae</taxon>
        <taxon>Cyanidiococcus</taxon>
    </lineage>
</organism>
<sequence length="153" mass="17375">MGVVIQSEVSAGPGDKAKAENVEIATVEDIGAEAYLRYLRKGHKWERERARRQALIAERMKGMEQLKQQCRAERRALRLGKVIGGKKPKYDEIVGLLIRDIKDRELAIPAGMKRRAELVRSLPSRTMRFTEWPLDSLVDHQSTKAAAKIKPED</sequence>